<proteinExistence type="predicted"/>
<sequence>MMSLSNHTHSLSPFSSTHSPRSNSSKTKPFPPAKPIPVAHHRTKINGTGFVPPHVKAGKTRASPPFVHSQAEAFGERDVRALARRRRRAGEEKTER</sequence>
<feature type="compositionally biased region" description="Polar residues" evidence="1">
    <location>
        <begin position="1"/>
        <end position="27"/>
    </location>
</feature>
<reference evidence="2 3" key="1">
    <citation type="submission" date="2024-04" db="EMBL/GenBank/DDBJ databases">
        <authorList>
            <person name="Fracassetti M."/>
        </authorList>
    </citation>
    <scope>NUCLEOTIDE SEQUENCE [LARGE SCALE GENOMIC DNA]</scope>
</reference>
<evidence type="ECO:0000313" key="2">
    <source>
        <dbReference type="EMBL" id="CAL1354452.1"/>
    </source>
</evidence>
<protein>
    <submittedName>
        <fullName evidence="2">Uncharacterized protein</fullName>
    </submittedName>
</protein>
<dbReference type="EMBL" id="OZ034813">
    <property type="protein sequence ID" value="CAL1354452.1"/>
    <property type="molecule type" value="Genomic_DNA"/>
</dbReference>
<name>A0AAV2CER1_9ROSI</name>
<gene>
    <name evidence="2" type="ORF">LTRI10_LOCUS2262</name>
</gene>
<keyword evidence="3" id="KW-1185">Reference proteome</keyword>
<dbReference type="Proteomes" id="UP001497516">
    <property type="component" value="Chromosome 1"/>
</dbReference>
<organism evidence="2 3">
    <name type="scientific">Linum trigynum</name>
    <dbReference type="NCBI Taxonomy" id="586398"/>
    <lineage>
        <taxon>Eukaryota</taxon>
        <taxon>Viridiplantae</taxon>
        <taxon>Streptophyta</taxon>
        <taxon>Embryophyta</taxon>
        <taxon>Tracheophyta</taxon>
        <taxon>Spermatophyta</taxon>
        <taxon>Magnoliopsida</taxon>
        <taxon>eudicotyledons</taxon>
        <taxon>Gunneridae</taxon>
        <taxon>Pentapetalae</taxon>
        <taxon>rosids</taxon>
        <taxon>fabids</taxon>
        <taxon>Malpighiales</taxon>
        <taxon>Linaceae</taxon>
        <taxon>Linum</taxon>
    </lineage>
</organism>
<evidence type="ECO:0000313" key="3">
    <source>
        <dbReference type="Proteomes" id="UP001497516"/>
    </source>
</evidence>
<dbReference type="AlphaFoldDB" id="A0AAV2CER1"/>
<evidence type="ECO:0000256" key="1">
    <source>
        <dbReference type="SAM" id="MobiDB-lite"/>
    </source>
</evidence>
<accession>A0AAV2CER1</accession>
<feature type="region of interest" description="Disordered" evidence="1">
    <location>
        <begin position="1"/>
        <end position="73"/>
    </location>
</feature>